<dbReference type="PROSITE" id="PS51257">
    <property type="entry name" value="PROKAR_LIPOPROTEIN"/>
    <property type="match status" value="1"/>
</dbReference>
<dbReference type="PANTHER" id="PTHR35936">
    <property type="entry name" value="MEMBRANE-BOUND LYTIC MUREIN TRANSGLYCOSYLASE F"/>
    <property type="match status" value="1"/>
</dbReference>
<sequence length="315" mass="32960">MTPHRITRTTPRPLRTAGALTAVGALALLTACGGDSGDGSTLEQAAEEGTITVGFAGEAPYSFEQDGELTGATVALHREIFSELGIDEVEGVNVDFGGLIPGLNANRFDVVSAGMSILPDRCEQASFSHPEFMYTTALMVPEGNPENLATLDDAVGTDLSIATMTGAIETDYATQLGISDHTEVADPQAGMDAVTTGRADAFALTGISLNWMAENNPDAAVEVTESFVQEIDGVPQVGAGATVFRSDDAELLEAYNEKLDEIVADEERYLSIVGDYGFTEAERPDDSVSTEMLCAGELPTAEGEDASDDGESADS</sequence>
<accession>A0ABN2X2X2</accession>
<keyword evidence="1" id="KW-0732">Signal</keyword>
<dbReference type="InterPro" id="IPR001638">
    <property type="entry name" value="Solute-binding_3/MltF_N"/>
</dbReference>
<feature type="domain" description="Solute-binding protein family 3/N-terminal" evidence="3">
    <location>
        <begin position="50"/>
        <end position="273"/>
    </location>
</feature>
<dbReference type="SUPFAM" id="SSF53850">
    <property type="entry name" value="Periplasmic binding protein-like II"/>
    <property type="match status" value="1"/>
</dbReference>
<evidence type="ECO:0000256" key="2">
    <source>
        <dbReference type="SAM" id="MobiDB-lite"/>
    </source>
</evidence>
<feature type="compositionally biased region" description="Acidic residues" evidence="2">
    <location>
        <begin position="302"/>
        <end position="315"/>
    </location>
</feature>
<evidence type="ECO:0000256" key="1">
    <source>
        <dbReference type="ARBA" id="ARBA00022729"/>
    </source>
</evidence>
<comment type="caution">
    <text evidence="4">The sequence shown here is derived from an EMBL/GenBank/DDBJ whole genome shotgun (WGS) entry which is preliminary data.</text>
</comment>
<gene>
    <name evidence="4" type="ORF">GCM10009823_27680</name>
</gene>
<evidence type="ECO:0000313" key="4">
    <source>
        <dbReference type="EMBL" id="GAA2103612.1"/>
    </source>
</evidence>
<dbReference type="Pfam" id="PF00497">
    <property type="entry name" value="SBP_bac_3"/>
    <property type="match status" value="1"/>
</dbReference>
<dbReference type="Proteomes" id="UP001500984">
    <property type="component" value="Unassembled WGS sequence"/>
</dbReference>
<dbReference type="RefSeq" id="WP_344337863.1">
    <property type="nucleotide sequence ID" value="NZ_BAAAPZ010000017.1"/>
</dbReference>
<protein>
    <submittedName>
        <fullName evidence="4">Transporter substrate-binding domain-containing protein</fullName>
    </submittedName>
</protein>
<dbReference type="EMBL" id="BAAAPZ010000017">
    <property type="protein sequence ID" value="GAA2103612.1"/>
    <property type="molecule type" value="Genomic_DNA"/>
</dbReference>
<dbReference type="PANTHER" id="PTHR35936:SF17">
    <property type="entry name" value="ARGININE-BINDING EXTRACELLULAR PROTEIN ARTP"/>
    <property type="match status" value="1"/>
</dbReference>
<dbReference type="Gene3D" id="3.40.190.10">
    <property type="entry name" value="Periplasmic binding protein-like II"/>
    <property type="match status" value="2"/>
</dbReference>
<dbReference type="SMART" id="SM00062">
    <property type="entry name" value="PBPb"/>
    <property type="match status" value="1"/>
</dbReference>
<keyword evidence="5" id="KW-1185">Reference proteome</keyword>
<name>A0ABN2X2X2_9MICO</name>
<organism evidence="4 5">
    <name type="scientific">Brevibacterium salitolerans</name>
    <dbReference type="NCBI Taxonomy" id="1403566"/>
    <lineage>
        <taxon>Bacteria</taxon>
        <taxon>Bacillati</taxon>
        <taxon>Actinomycetota</taxon>
        <taxon>Actinomycetes</taxon>
        <taxon>Micrococcales</taxon>
        <taxon>Brevibacteriaceae</taxon>
        <taxon>Brevibacterium</taxon>
    </lineage>
</organism>
<feature type="region of interest" description="Disordered" evidence="2">
    <location>
        <begin position="296"/>
        <end position="315"/>
    </location>
</feature>
<proteinExistence type="predicted"/>
<evidence type="ECO:0000313" key="5">
    <source>
        <dbReference type="Proteomes" id="UP001500984"/>
    </source>
</evidence>
<evidence type="ECO:0000259" key="3">
    <source>
        <dbReference type="SMART" id="SM00062"/>
    </source>
</evidence>
<reference evidence="4 5" key="1">
    <citation type="journal article" date="2019" name="Int. J. Syst. Evol. Microbiol.">
        <title>The Global Catalogue of Microorganisms (GCM) 10K type strain sequencing project: providing services to taxonomists for standard genome sequencing and annotation.</title>
        <authorList>
            <consortium name="The Broad Institute Genomics Platform"/>
            <consortium name="The Broad Institute Genome Sequencing Center for Infectious Disease"/>
            <person name="Wu L."/>
            <person name="Ma J."/>
        </authorList>
    </citation>
    <scope>NUCLEOTIDE SEQUENCE [LARGE SCALE GENOMIC DNA]</scope>
    <source>
        <strain evidence="4 5">JCM 15900</strain>
    </source>
</reference>